<organism evidence="2 3">
    <name type="scientific">Dactylellina haptotyla (strain CBS 200.50)</name>
    <name type="common">Nematode-trapping fungus</name>
    <name type="synonym">Monacrosporium haptotylum</name>
    <dbReference type="NCBI Taxonomy" id="1284197"/>
    <lineage>
        <taxon>Eukaryota</taxon>
        <taxon>Fungi</taxon>
        <taxon>Dikarya</taxon>
        <taxon>Ascomycota</taxon>
        <taxon>Pezizomycotina</taxon>
        <taxon>Orbiliomycetes</taxon>
        <taxon>Orbiliales</taxon>
        <taxon>Orbiliaceae</taxon>
        <taxon>Dactylellina</taxon>
    </lineage>
</organism>
<evidence type="ECO:0000256" key="1">
    <source>
        <dbReference type="SAM" id="MobiDB-lite"/>
    </source>
</evidence>
<feature type="region of interest" description="Disordered" evidence="1">
    <location>
        <begin position="211"/>
        <end position="237"/>
    </location>
</feature>
<dbReference type="EMBL" id="AQGS01001233">
    <property type="protein sequence ID" value="EPS35243.1"/>
    <property type="molecule type" value="Genomic_DNA"/>
</dbReference>
<keyword evidence="3" id="KW-1185">Reference proteome</keyword>
<proteinExistence type="predicted"/>
<reference evidence="2 3" key="1">
    <citation type="journal article" date="2013" name="PLoS Genet.">
        <title>Genomic mechanisms accounting for the adaptation to parasitism in nematode-trapping fungi.</title>
        <authorList>
            <person name="Meerupati T."/>
            <person name="Andersson K.M."/>
            <person name="Friman E."/>
            <person name="Kumar D."/>
            <person name="Tunlid A."/>
            <person name="Ahren D."/>
        </authorList>
    </citation>
    <scope>NUCLEOTIDE SEQUENCE [LARGE SCALE GENOMIC DNA]</scope>
    <source>
        <strain evidence="2 3">CBS 200.50</strain>
    </source>
</reference>
<name>S8B894_DACHA</name>
<gene>
    <name evidence="2" type="ORF">H072_11400</name>
</gene>
<sequence length="684" mass="76147">MASTGSVLTPSAQGVVRATKALHNLVVASRNDGPSPETCLENLLAHLSDLLARYRTFRDYYRAHDRELYPFHDAFLRSLADLQSLIRKYQKAVSKRYGDASVTLREALQIFPPTQAEEAAAQQVLDQLYMETVRFGHWRDMASGYEAMDTESHTPNLKSIAPEMRIPATTRQGHSSTDSLSRYAISDEYVDSAKYSPEVMRLSPYYPGLDFSTPRPSTMGQSTPTDSTPTWNSSPFSSVSMASTTATSIAPEPLELPQPWLAIPSPKERIIGSTNPSERMFRSDQALNVDSAFYESLKYSPYNLLHGASSIVSESIPTPRQRPVLIPMNTRVPAFSSLDSPSDPSNIATSPTSPIHNPRISETTGSTSGGTVAKQSFRLSGGGADVKYILYLSGQQRRPSHPTHRDLAKHVKSIAVWRDLDTRILLAIRSYEDGVCTVYQKPSSTSLPIPHIDIQSLGDYSVYFLNNPHFRLEGSRAASKMDDFSAAGEYKLMYHFRCEEDWTIFQELVLNRTIDGYFVAEKIKCTTGARTTSKLSYNQVIRILSNGRGEKFIHFLAHVEMNAFFEIPMYAFSRIAVKERAVCIELSTESSSMAQSPGLSTTSRGAADTEMDRPALPMLSSSGGSYFRPRRSSSVSMQSHRQNASEPWRQQMWRDITITFKSHSDAVSFAHANGLKGKRIEGSR</sequence>
<comment type="caution">
    <text evidence="2">The sequence shown here is derived from an EMBL/GenBank/DDBJ whole genome shotgun (WGS) entry which is preliminary data.</text>
</comment>
<dbReference type="HOGENOM" id="CLU_402249_0_0_1"/>
<evidence type="ECO:0000313" key="3">
    <source>
        <dbReference type="Proteomes" id="UP000015100"/>
    </source>
</evidence>
<reference evidence="3" key="2">
    <citation type="submission" date="2013-04" db="EMBL/GenBank/DDBJ databases">
        <title>Genomic mechanisms accounting for the adaptation to parasitism in nematode-trapping fungi.</title>
        <authorList>
            <person name="Ahren D.G."/>
        </authorList>
    </citation>
    <scope>NUCLEOTIDE SEQUENCE [LARGE SCALE GENOMIC DNA]</scope>
    <source>
        <strain evidence="3">CBS 200.50</strain>
    </source>
</reference>
<feature type="compositionally biased region" description="Low complexity" evidence="1">
    <location>
        <begin position="361"/>
        <end position="371"/>
    </location>
</feature>
<accession>S8B894</accession>
<feature type="compositionally biased region" description="Polar residues" evidence="1">
    <location>
        <begin position="214"/>
        <end position="236"/>
    </location>
</feature>
<evidence type="ECO:0000313" key="2">
    <source>
        <dbReference type="EMBL" id="EPS35243.1"/>
    </source>
</evidence>
<feature type="compositionally biased region" description="Polar residues" evidence="1">
    <location>
        <begin position="632"/>
        <end position="645"/>
    </location>
</feature>
<dbReference type="OrthoDB" id="10434246at2759"/>
<feature type="region of interest" description="Disordered" evidence="1">
    <location>
        <begin position="337"/>
        <end position="374"/>
    </location>
</feature>
<feature type="region of interest" description="Disordered" evidence="1">
    <location>
        <begin position="593"/>
        <end position="648"/>
    </location>
</feature>
<feature type="compositionally biased region" description="Polar residues" evidence="1">
    <location>
        <begin position="337"/>
        <end position="355"/>
    </location>
</feature>
<protein>
    <submittedName>
        <fullName evidence="2">Uncharacterized protein</fullName>
    </submittedName>
</protein>
<dbReference type="Proteomes" id="UP000015100">
    <property type="component" value="Unassembled WGS sequence"/>
</dbReference>
<feature type="compositionally biased region" description="Polar residues" evidence="1">
    <location>
        <begin position="593"/>
        <end position="604"/>
    </location>
</feature>
<dbReference type="AlphaFoldDB" id="S8B894"/>